<comment type="caution">
    <text evidence="2">The sequence shown here is derived from an EMBL/GenBank/DDBJ whole genome shotgun (WGS) entry which is preliminary data.</text>
</comment>
<reference evidence="2 3" key="1">
    <citation type="submission" date="2020-01" db="EMBL/GenBank/DDBJ databases">
        <title>Genome analysis.</title>
        <authorList>
            <person name="Wu S."/>
            <person name="Wang G."/>
        </authorList>
    </citation>
    <scope>NUCLEOTIDE SEQUENCE [LARGE SCALE GENOMIC DNA]</scope>
    <source>
        <strain evidence="2 3">SYL130</strain>
    </source>
</reference>
<protein>
    <recommendedName>
        <fullName evidence="4">S-adenosyl-methyltransferase</fullName>
    </recommendedName>
</protein>
<gene>
    <name evidence="2" type="ORF">GWC95_04350</name>
</gene>
<evidence type="ECO:0000313" key="3">
    <source>
        <dbReference type="Proteomes" id="UP000753802"/>
    </source>
</evidence>
<organism evidence="2 3">
    <name type="scientific">Sediminibacterium roseum</name>
    <dbReference type="NCBI Taxonomy" id="1978412"/>
    <lineage>
        <taxon>Bacteria</taxon>
        <taxon>Pseudomonadati</taxon>
        <taxon>Bacteroidota</taxon>
        <taxon>Chitinophagia</taxon>
        <taxon>Chitinophagales</taxon>
        <taxon>Chitinophagaceae</taxon>
        <taxon>Sediminibacterium</taxon>
    </lineage>
</organism>
<dbReference type="EMBL" id="JAACJS010000002">
    <property type="protein sequence ID" value="NCI49141.1"/>
    <property type="molecule type" value="Genomic_DNA"/>
</dbReference>
<sequence length="95" mass="11155">MKGLFNYQWIVKNIPFFLFLSALTILYIANGHKADKTIRRINSTTNELKELQYEYKTLKSEMMFRSEERQVVTATQPLGLQVSKETPVRLKAEKQ</sequence>
<dbReference type="Proteomes" id="UP000753802">
    <property type="component" value="Unassembled WGS sequence"/>
</dbReference>
<dbReference type="Pfam" id="PF19579">
    <property type="entry name" value="FtsL_2"/>
    <property type="match status" value="1"/>
</dbReference>
<evidence type="ECO:0000256" key="1">
    <source>
        <dbReference type="SAM" id="Coils"/>
    </source>
</evidence>
<dbReference type="InterPro" id="IPR045755">
    <property type="entry name" value="FtsL-like"/>
</dbReference>
<evidence type="ECO:0000313" key="2">
    <source>
        <dbReference type="EMBL" id="NCI49141.1"/>
    </source>
</evidence>
<accession>A0ABW9ZPW1</accession>
<proteinExistence type="predicted"/>
<keyword evidence="1" id="KW-0175">Coiled coil</keyword>
<keyword evidence="3" id="KW-1185">Reference proteome</keyword>
<name>A0ABW9ZPW1_9BACT</name>
<evidence type="ECO:0008006" key="4">
    <source>
        <dbReference type="Google" id="ProtNLM"/>
    </source>
</evidence>
<feature type="coiled-coil region" evidence="1">
    <location>
        <begin position="34"/>
        <end position="61"/>
    </location>
</feature>